<comment type="similarity">
    <text evidence="2 9">Belongs to the glycosyltransferase 3 family.</text>
</comment>
<dbReference type="PANTHER" id="PTHR10176:SF3">
    <property type="entry name" value="GLYCOGEN [STARCH] SYNTHASE"/>
    <property type="match status" value="1"/>
</dbReference>
<keyword evidence="6 9" id="KW-0320">Glycogen biosynthesis</keyword>
<evidence type="ECO:0000256" key="7">
    <source>
        <dbReference type="ARBA" id="ARBA00047345"/>
    </source>
</evidence>
<proteinExistence type="inferred from homology"/>
<dbReference type="GO" id="GO:0005978">
    <property type="term" value="P:glycogen biosynthetic process"/>
    <property type="evidence" value="ECO:0007669"/>
    <property type="project" value="UniProtKB-UniPathway"/>
</dbReference>
<dbReference type="STRING" id="51031.W2SQ18"/>
<dbReference type="Gene3D" id="3.40.50.2000">
    <property type="entry name" value="Glycogen Phosphorylase B"/>
    <property type="match status" value="1"/>
</dbReference>
<evidence type="ECO:0000256" key="8">
    <source>
        <dbReference type="ARBA" id="ARBA00073454"/>
    </source>
</evidence>
<evidence type="ECO:0000313" key="10">
    <source>
        <dbReference type="EMBL" id="ETN70762.1"/>
    </source>
</evidence>
<dbReference type="GO" id="GO:0004373">
    <property type="term" value="F:alpha-1,4-glucan glucosyltransferase (UDP-glucose donor) activity"/>
    <property type="evidence" value="ECO:0007669"/>
    <property type="project" value="UniProtKB-EC"/>
</dbReference>
<dbReference type="SUPFAM" id="SSF53756">
    <property type="entry name" value="UDP-Glycosyltransferase/glycogen phosphorylase"/>
    <property type="match status" value="1"/>
</dbReference>
<dbReference type="Pfam" id="PF05693">
    <property type="entry name" value="Glycogen_syn"/>
    <property type="match status" value="1"/>
</dbReference>
<accession>W2SQ18</accession>
<dbReference type="InterPro" id="IPR008631">
    <property type="entry name" value="Glycogen_synth"/>
</dbReference>
<dbReference type="KEGG" id="nai:NECAME_14536"/>
<comment type="pathway">
    <text evidence="1 9">Glycan biosynthesis; glycogen biosynthesis.</text>
</comment>
<evidence type="ECO:0000256" key="2">
    <source>
        <dbReference type="ARBA" id="ARBA00010686"/>
    </source>
</evidence>
<dbReference type="OMA" id="RMRMNEN"/>
<dbReference type="EC" id="2.4.1.11" evidence="3 9"/>
<sequence>MFDVCLQGHLPDGQDLLSPAEKVLLKRCIMATEKYDLPPICTHNMVRGDDQVLSALRRTRLLNDRHDRVKVVFHPEFLSSVSPLIGLDYEDFVRGCHLGVFPSYYEPWGYTPAECTVMGIPSVSTNLSGFGCFMQEHVEDPSSYGIYVVDRRFKNAEESVRQLAQIMYDFCGMSRRQRIIQRNRTERLSELLDWNSLGVFYRYHRRPQVDVLVFIAAMRMRMNENLVKFVNILHLETTVAR</sequence>
<protein>
    <recommendedName>
        <fullName evidence="8 9">Glycogen [starch] synthase</fullName>
        <ecNumber evidence="3 9">2.4.1.11</ecNumber>
    </recommendedName>
</protein>
<dbReference type="FunFam" id="3.40.50.2000:FF:000014">
    <property type="entry name" value="Glycogen [starch] synthase"/>
    <property type="match status" value="1"/>
</dbReference>
<keyword evidence="11" id="KW-1185">Reference proteome</keyword>
<comment type="function">
    <text evidence="9">Transfers the glycosyl residue from UDP-Glc to the non-reducing end of alpha-1,4-glucan.</text>
</comment>
<keyword evidence="5 9" id="KW-0808">Transferase</keyword>
<evidence type="ECO:0000256" key="4">
    <source>
        <dbReference type="ARBA" id="ARBA00022676"/>
    </source>
</evidence>
<dbReference type="EMBL" id="KI668897">
    <property type="protein sequence ID" value="ETN70762.1"/>
    <property type="molecule type" value="Genomic_DNA"/>
</dbReference>
<reference evidence="11" key="1">
    <citation type="journal article" date="2014" name="Nat. Genet.">
        <title>Genome of the human hookworm Necator americanus.</title>
        <authorList>
            <person name="Tang Y.T."/>
            <person name="Gao X."/>
            <person name="Rosa B.A."/>
            <person name="Abubucker S."/>
            <person name="Hallsworth-Pepin K."/>
            <person name="Martin J."/>
            <person name="Tyagi R."/>
            <person name="Heizer E."/>
            <person name="Zhang X."/>
            <person name="Bhonagiri-Palsikar V."/>
            <person name="Minx P."/>
            <person name="Warren W.C."/>
            <person name="Wang Q."/>
            <person name="Zhan B."/>
            <person name="Hotez P.J."/>
            <person name="Sternberg P.W."/>
            <person name="Dougall A."/>
            <person name="Gaze S.T."/>
            <person name="Mulvenna J."/>
            <person name="Sotillo J."/>
            <person name="Ranganathan S."/>
            <person name="Rabelo E.M."/>
            <person name="Wilson R.K."/>
            <person name="Felgner P.L."/>
            <person name="Bethony J."/>
            <person name="Hawdon J.M."/>
            <person name="Gasser R.B."/>
            <person name="Loukas A."/>
            <person name="Mitreva M."/>
        </authorList>
    </citation>
    <scope>NUCLEOTIDE SEQUENCE [LARGE SCALE GENOMIC DNA]</scope>
</reference>
<organism evidence="10 11">
    <name type="scientific">Necator americanus</name>
    <name type="common">Human hookworm</name>
    <dbReference type="NCBI Taxonomy" id="51031"/>
    <lineage>
        <taxon>Eukaryota</taxon>
        <taxon>Metazoa</taxon>
        <taxon>Ecdysozoa</taxon>
        <taxon>Nematoda</taxon>
        <taxon>Chromadorea</taxon>
        <taxon>Rhabditida</taxon>
        <taxon>Rhabditina</taxon>
        <taxon>Rhabditomorpha</taxon>
        <taxon>Strongyloidea</taxon>
        <taxon>Ancylostomatidae</taxon>
        <taxon>Bunostominae</taxon>
        <taxon>Necator</taxon>
    </lineage>
</organism>
<dbReference type="Proteomes" id="UP000053676">
    <property type="component" value="Unassembled WGS sequence"/>
</dbReference>
<dbReference type="GO" id="GO:0005737">
    <property type="term" value="C:cytoplasm"/>
    <property type="evidence" value="ECO:0007669"/>
    <property type="project" value="TreeGrafter"/>
</dbReference>
<name>W2SQ18_NECAM</name>
<dbReference type="OrthoDB" id="6335297at2759"/>
<dbReference type="PANTHER" id="PTHR10176">
    <property type="entry name" value="GLYCOGEN SYNTHASE"/>
    <property type="match status" value="1"/>
</dbReference>
<evidence type="ECO:0000256" key="1">
    <source>
        <dbReference type="ARBA" id="ARBA00004964"/>
    </source>
</evidence>
<evidence type="ECO:0000256" key="3">
    <source>
        <dbReference type="ARBA" id="ARBA00012558"/>
    </source>
</evidence>
<evidence type="ECO:0000313" key="11">
    <source>
        <dbReference type="Proteomes" id="UP000053676"/>
    </source>
</evidence>
<evidence type="ECO:0000256" key="6">
    <source>
        <dbReference type="ARBA" id="ARBA00023056"/>
    </source>
</evidence>
<evidence type="ECO:0000256" key="5">
    <source>
        <dbReference type="ARBA" id="ARBA00022679"/>
    </source>
</evidence>
<dbReference type="AlphaFoldDB" id="W2SQ18"/>
<gene>
    <name evidence="10" type="ORF">NECAME_14536</name>
</gene>
<keyword evidence="4 9" id="KW-0328">Glycosyltransferase</keyword>
<evidence type="ECO:0000256" key="9">
    <source>
        <dbReference type="RuleBase" id="RU363104"/>
    </source>
</evidence>
<comment type="catalytic activity">
    <reaction evidence="7">
        <text>[(1-&gt;4)-alpha-D-glucosyl](n) + UDP-alpha-D-glucose = [(1-&gt;4)-alpha-D-glucosyl](n+1) + UDP + H(+)</text>
        <dbReference type="Rhea" id="RHEA:18549"/>
        <dbReference type="Rhea" id="RHEA-COMP:9584"/>
        <dbReference type="Rhea" id="RHEA-COMP:9587"/>
        <dbReference type="ChEBI" id="CHEBI:15378"/>
        <dbReference type="ChEBI" id="CHEBI:15444"/>
        <dbReference type="ChEBI" id="CHEBI:58223"/>
        <dbReference type="ChEBI" id="CHEBI:58885"/>
        <dbReference type="EC" id="2.4.1.11"/>
    </reaction>
    <physiologicalReaction direction="left-to-right" evidence="7">
        <dbReference type="Rhea" id="RHEA:18550"/>
    </physiologicalReaction>
</comment>
<dbReference type="UniPathway" id="UPA00164"/>